<feature type="compositionally biased region" description="Polar residues" evidence="5">
    <location>
        <begin position="92"/>
        <end position="131"/>
    </location>
</feature>
<dbReference type="Proteomes" id="UP000678393">
    <property type="component" value="Unassembled WGS sequence"/>
</dbReference>
<feature type="compositionally biased region" description="Polar residues" evidence="5">
    <location>
        <begin position="69"/>
        <end position="84"/>
    </location>
</feature>
<dbReference type="AlphaFoldDB" id="A0A8S3Z7T1"/>
<evidence type="ECO:0000256" key="5">
    <source>
        <dbReference type="SAM" id="MobiDB-lite"/>
    </source>
</evidence>
<evidence type="ECO:0008006" key="8">
    <source>
        <dbReference type="Google" id="ProtNLM"/>
    </source>
</evidence>
<keyword evidence="7" id="KW-1185">Reference proteome</keyword>
<keyword evidence="4" id="KW-1133">Transmembrane helix</keyword>
<dbReference type="PANTHER" id="PTHR13055:SF12">
    <property type="entry name" value="LD40707P"/>
    <property type="match status" value="1"/>
</dbReference>
<dbReference type="InterPro" id="IPR031152">
    <property type="entry name" value="PLXDC"/>
</dbReference>
<feature type="non-terminal residue" evidence="6">
    <location>
        <position position="1"/>
    </location>
</feature>
<keyword evidence="3" id="KW-0732">Signal</keyword>
<gene>
    <name evidence="6" type="ORF">CUNI_LOCUS9358</name>
</gene>
<evidence type="ECO:0000313" key="6">
    <source>
        <dbReference type="EMBL" id="CAG5123800.1"/>
    </source>
</evidence>
<dbReference type="PANTHER" id="PTHR13055">
    <property type="entry name" value="TUMOR ENDOTHELIAL MARKER 7 RELATED"/>
    <property type="match status" value="1"/>
</dbReference>
<evidence type="ECO:0000256" key="4">
    <source>
        <dbReference type="ARBA" id="ARBA00022989"/>
    </source>
</evidence>
<sequence>MFGIFFRYTYVSAVSDIQYQVSGTNEPLPSSDSNLLLKFAQHTHERLRRQSNTNGSHPQGADANGLASGKSTEISHTQGTTFSDKSSEKEGNGSTALSVTSTKGAVLTPQTTTSLPKEQNIEGSNNGSASPEDNPFEDADIIHDHYDYYTSDVIQNKLSEHWIDLENTSRHETLSTSRRVATMVDLKFDFYFYGHKVTNVTVATGGFIYMSPFLHQWLTATQYIAPLMANFDPTLNKQTSIYQRSDKNNFVVEWKDIMLKDQASGGKFHFQTILTRDGLIKFAYKSVPLPVSNISTREHPVKVGLSDAYYNDTYIPEYNVKRRTIYEYHKVALPMSSVSNGSVIILTPLPTCNRLADCGTCVSHVGVNFDCRWCNTIGRCSDGLDWYRQHWDREGCQTQVFKYISVDVYCPVCVHIVFSTCVVSCISLYRVPFKTISTFMHTKDAAECSALPTPPRPITDPLHTDHVKDPCM</sequence>
<evidence type="ECO:0000256" key="3">
    <source>
        <dbReference type="ARBA" id="ARBA00022729"/>
    </source>
</evidence>
<protein>
    <recommendedName>
        <fullName evidence="8">Plexin domain-containing protein 2</fullName>
    </recommendedName>
</protein>
<evidence type="ECO:0000313" key="7">
    <source>
        <dbReference type="Proteomes" id="UP000678393"/>
    </source>
</evidence>
<reference evidence="6" key="1">
    <citation type="submission" date="2021-04" db="EMBL/GenBank/DDBJ databases">
        <authorList>
            <consortium name="Molecular Ecology Group"/>
        </authorList>
    </citation>
    <scope>NUCLEOTIDE SEQUENCE</scope>
</reference>
<evidence type="ECO:0000256" key="2">
    <source>
        <dbReference type="ARBA" id="ARBA00022692"/>
    </source>
</evidence>
<comment type="caution">
    <text evidence="6">The sequence shown here is derived from an EMBL/GenBank/DDBJ whole genome shotgun (WGS) entry which is preliminary data.</text>
</comment>
<name>A0A8S3Z7T1_9EUPU</name>
<keyword evidence="2" id="KW-0812">Transmembrane</keyword>
<dbReference type="OrthoDB" id="6285106at2759"/>
<dbReference type="EMBL" id="CAJHNH020001620">
    <property type="protein sequence ID" value="CAG5123800.1"/>
    <property type="molecule type" value="Genomic_DNA"/>
</dbReference>
<feature type="region of interest" description="Disordered" evidence="5">
    <location>
        <begin position="45"/>
        <end position="137"/>
    </location>
</feature>
<organism evidence="6 7">
    <name type="scientific">Candidula unifasciata</name>
    <dbReference type="NCBI Taxonomy" id="100452"/>
    <lineage>
        <taxon>Eukaryota</taxon>
        <taxon>Metazoa</taxon>
        <taxon>Spiralia</taxon>
        <taxon>Lophotrochozoa</taxon>
        <taxon>Mollusca</taxon>
        <taxon>Gastropoda</taxon>
        <taxon>Heterobranchia</taxon>
        <taxon>Euthyneura</taxon>
        <taxon>Panpulmonata</taxon>
        <taxon>Eupulmonata</taxon>
        <taxon>Stylommatophora</taxon>
        <taxon>Helicina</taxon>
        <taxon>Helicoidea</taxon>
        <taxon>Geomitridae</taxon>
        <taxon>Candidula</taxon>
    </lineage>
</organism>
<proteinExistence type="predicted"/>
<evidence type="ECO:0000256" key="1">
    <source>
        <dbReference type="ARBA" id="ARBA00004479"/>
    </source>
</evidence>
<comment type="subcellular location">
    <subcellularLocation>
        <location evidence="1">Membrane</location>
        <topology evidence="1">Single-pass type I membrane protein</topology>
    </subcellularLocation>
</comment>
<dbReference type="GO" id="GO:0016020">
    <property type="term" value="C:membrane"/>
    <property type="evidence" value="ECO:0007669"/>
    <property type="project" value="UniProtKB-SubCell"/>
</dbReference>
<accession>A0A8S3Z7T1</accession>
<keyword evidence="4" id="KW-0472">Membrane</keyword>